<dbReference type="SMART" id="SM00829">
    <property type="entry name" value="PKS_ER"/>
    <property type="match status" value="1"/>
</dbReference>
<keyword evidence="1" id="KW-0521">NADP</keyword>
<dbReference type="InterPro" id="IPR020843">
    <property type="entry name" value="ER"/>
</dbReference>
<comment type="caution">
    <text evidence="3">The sequence shown here is derived from an EMBL/GenBank/DDBJ whole genome shotgun (WGS) entry which is preliminary data.</text>
</comment>
<evidence type="ECO:0000313" key="3">
    <source>
        <dbReference type="EMBL" id="RZS38988.1"/>
    </source>
</evidence>
<dbReference type="Gene3D" id="3.40.50.720">
    <property type="entry name" value="NAD(P)-binding Rossmann-like Domain"/>
    <property type="match status" value="1"/>
</dbReference>
<dbReference type="PANTHER" id="PTHR44154">
    <property type="entry name" value="QUINONE OXIDOREDUCTASE"/>
    <property type="match status" value="1"/>
</dbReference>
<gene>
    <name evidence="3" type="ORF">EV193_104199</name>
</gene>
<organism evidence="3 4">
    <name type="scientific">Herbihabitans rhizosphaerae</name>
    <dbReference type="NCBI Taxonomy" id="1872711"/>
    <lineage>
        <taxon>Bacteria</taxon>
        <taxon>Bacillati</taxon>
        <taxon>Actinomycetota</taxon>
        <taxon>Actinomycetes</taxon>
        <taxon>Pseudonocardiales</taxon>
        <taxon>Pseudonocardiaceae</taxon>
        <taxon>Herbihabitans</taxon>
    </lineage>
</organism>
<accession>A0A4Q7KQ90</accession>
<dbReference type="RefSeq" id="WP_130344585.1">
    <property type="nucleotide sequence ID" value="NZ_SGWQ01000004.1"/>
</dbReference>
<protein>
    <submittedName>
        <fullName evidence="3">NADPH2:quinone reductase</fullName>
    </submittedName>
</protein>
<dbReference type="InterPro" id="IPR013154">
    <property type="entry name" value="ADH-like_N"/>
</dbReference>
<dbReference type="InterPro" id="IPR051603">
    <property type="entry name" value="Zinc-ADH_QOR/CCCR"/>
</dbReference>
<dbReference type="Pfam" id="PF00107">
    <property type="entry name" value="ADH_zinc_N"/>
    <property type="match status" value="1"/>
</dbReference>
<evidence type="ECO:0000313" key="4">
    <source>
        <dbReference type="Proteomes" id="UP000294257"/>
    </source>
</evidence>
<dbReference type="Pfam" id="PF08240">
    <property type="entry name" value="ADH_N"/>
    <property type="match status" value="1"/>
</dbReference>
<dbReference type="InterPro" id="IPR013149">
    <property type="entry name" value="ADH-like_C"/>
</dbReference>
<keyword evidence="4" id="KW-1185">Reference proteome</keyword>
<reference evidence="3 4" key="1">
    <citation type="submission" date="2019-02" db="EMBL/GenBank/DDBJ databases">
        <title>Genomic Encyclopedia of Type Strains, Phase IV (KMG-IV): sequencing the most valuable type-strain genomes for metagenomic binning, comparative biology and taxonomic classification.</title>
        <authorList>
            <person name="Goeker M."/>
        </authorList>
    </citation>
    <scope>NUCLEOTIDE SEQUENCE [LARGE SCALE GENOMIC DNA]</scope>
    <source>
        <strain evidence="3 4">DSM 101727</strain>
    </source>
</reference>
<dbReference type="Gene3D" id="3.90.180.10">
    <property type="entry name" value="Medium-chain alcohol dehydrogenases, catalytic domain"/>
    <property type="match status" value="1"/>
</dbReference>
<dbReference type="AlphaFoldDB" id="A0A4Q7KQ90"/>
<dbReference type="GO" id="GO:0016491">
    <property type="term" value="F:oxidoreductase activity"/>
    <property type="evidence" value="ECO:0007669"/>
    <property type="project" value="InterPro"/>
</dbReference>
<evidence type="ECO:0000256" key="1">
    <source>
        <dbReference type="ARBA" id="ARBA00022857"/>
    </source>
</evidence>
<dbReference type="PANTHER" id="PTHR44154:SF1">
    <property type="entry name" value="QUINONE OXIDOREDUCTASE"/>
    <property type="match status" value="1"/>
</dbReference>
<dbReference type="InterPro" id="IPR011032">
    <property type="entry name" value="GroES-like_sf"/>
</dbReference>
<evidence type="ECO:0000259" key="2">
    <source>
        <dbReference type="SMART" id="SM00829"/>
    </source>
</evidence>
<feature type="domain" description="Enoyl reductase (ER)" evidence="2">
    <location>
        <begin position="10"/>
        <end position="321"/>
    </location>
</feature>
<dbReference type="EMBL" id="SGWQ01000004">
    <property type="protein sequence ID" value="RZS38988.1"/>
    <property type="molecule type" value="Genomic_DNA"/>
</dbReference>
<dbReference type="Proteomes" id="UP000294257">
    <property type="component" value="Unassembled WGS sequence"/>
</dbReference>
<sequence>MRAVRVDRFGGPDTLVTNEVPDPVAGPGQVVVQVAAADVLFVETQIRAGAWGDVFGMEPPYLPGGGVAGTVRAVGEGVSDDWIGRVVATPTADRAGGYAELALAPADGLVPVPDGLATHDAAALVHDGPTALTLFDDTGMRPGDQVLLTGAAGAAAVLVVQLARAAGARVVAAARGRRKLELLTELGADVVVDYAEPDWIERVLVATGEGPDIVLDGVGGAIGAAAFEITARGGQFSAHGAPSGGFAPIDPDEARRREIRLRGIAELQVSPERLTSLLTRALAGAAAGTIKPVIGQTFPLEKAADAHSAIEAREVLGKTLLLV</sequence>
<dbReference type="OrthoDB" id="5195079at2"/>
<dbReference type="SUPFAM" id="SSF51735">
    <property type="entry name" value="NAD(P)-binding Rossmann-fold domains"/>
    <property type="match status" value="1"/>
</dbReference>
<dbReference type="InterPro" id="IPR036291">
    <property type="entry name" value="NAD(P)-bd_dom_sf"/>
</dbReference>
<proteinExistence type="predicted"/>
<name>A0A4Q7KQ90_9PSEU</name>
<dbReference type="SUPFAM" id="SSF50129">
    <property type="entry name" value="GroES-like"/>
    <property type="match status" value="1"/>
</dbReference>